<dbReference type="Gene3D" id="3.40.50.300">
    <property type="entry name" value="P-loop containing nucleotide triphosphate hydrolases"/>
    <property type="match status" value="1"/>
</dbReference>
<dbReference type="PRINTS" id="PR00326">
    <property type="entry name" value="GTP1OBG"/>
</dbReference>
<dbReference type="GO" id="GO:0005737">
    <property type="term" value="C:cytoplasm"/>
    <property type="evidence" value="ECO:0007669"/>
    <property type="project" value="UniProtKB-SubCell"/>
</dbReference>
<dbReference type="Pfam" id="PF16360">
    <property type="entry name" value="GTP-bdg_M"/>
    <property type="match status" value="1"/>
</dbReference>
<dbReference type="InterPro" id="IPR025121">
    <property type="entry name" value="GTPase_HflX_N"/>
</dbReference>
<keyword evidence="5" id="KW-0963">Cytoplasm</keyword>
<protein>
    <recommendedName>
        <fullName evidence="5">GTPase HflX</fullName>
    </recommendedName>
    <alternativeName>
        <fullName evidence="5">GTP-binding protein HflX</fullName>
    </alternativeName>
</protein>
<feature type="binding site" evidence="7">
    <location>
        <position position="229"/>
    </location>
    <ligand>
        <name>Mg(2+)</name>
        <dbReference type="ChEBI" id="CHEBI:18420"/>
    </ligand>
</feature>
<evidence type="ECO:0000313" key="10">
    <source>
        <dbReference type="EMBL" id="MBB4284718.1"/>
    </source>
</evidence>
<evidence type="ECO:0000313" key="11">
    <source>
        <dbReference type="Proteomes" id="UP000555728"/>
    </source>
</evidence>
<dbReference type="Pfam" id="PF19275">
    <property type="entry name" value="HflX_C"/>
    <property type="match status" value="1"/>
</dbReference>
<feature type="region of interest" description="Disordered" evidence="8">
    <location>
        <begin position="434"/>
        <end position="466"/>
    </location>
</feature>
<dbReference type="GO" id="GO:0046872">
    <property type="term" value="F:metal ion binding"/>
    <property type="evidence" value="ECO:0007669"/>
    <property type="project" value="UniProtKB-KW"/>
</dbReference>
<evidence type="ECO:0000256" key="6">
    <source>
        <dbReference type="PIRSR" id="PIRSR006809-1"/>
    </source>
</evidence>
<dbReference type="Proteomes" id="UP000555728">
    <property type="component" value="Unassembled WGS sequence"/>
</dbReference>
<dbReference type="PROSITE" id="PS51705">
    <property type="entry name" value="G_HFLX"/>
    <property type="match status" value="1"/>
</dbReference>
<dbReference type="InterPro" id="IPR027417">
    <property type="entry name" value="P-loop_NTPase"/>
</dbReference>
<evidence type="ECO:0000256" key="7">
    <source>
        <dbReference type="PIRSR" id="PIRSR006809-2"/>
    </source>
</evidence>
<comment type="function">
    <text evidence="5">GTPase that associates with the 50S ribosomal subunit and may have a role during protein synthesis or ribosome biogenesis.</text>
</comment>
<dbReference type="InterPro" id="IPR042108">
    <property type="entry name" value="GTPase_HflX_N_sf"/>
</dbReference>
<dbReference type="AlphaFoldDB" id="A0A7W6RWV1"/>
<evidence type="ECO:0000256" key="2">
    <source>
        <dbReference type="ARBA" id="ARBA00022741"/>
    </source>
</evidence>
<dbReference type="HAMAP" id="MF_00900">
    <property type="entry name" value="GTPase_HflX"/>
    <property type="match status" value="1"/>
</dbReference>
<dbReference type="InterPro" id="IPR016496">
    <property type="entry name" value="GTPase_HflX"/>
</dbReference>
<feature type="domain" description="Hflx-type G" evidence="9">
    <location>
        <begin position="216"/>
        <end position="387"/>
    </location>
</feature>
<comment type="subcellular location">
    <subcellularLocation>
        <location evidence="5">Cytoplasm</location>
    </subcellularLocation>
    <text evidence="5">May associate with membranes.</text>
</comment>
<evidence type="ECO:0000259" key="9">
    <source>
        <dbReference type="PROSITE" id="PS51705"/>
    </source>
</evidence>
<keyword evidence="3 7" id="KW-0460">Magnesium</keyword>
<evidence type="ECO:0000256" key="5">
    <source>
        <dbReference type="HAMAP-Rule" id="MF_00900"/>
    </source>
</evidence>
<dbReference type="Pfam" id="PF13167">
    <property type="entry name" value="GTP-bdg_N"/>
    <property type="match status" value="1"/>
</dbReference>
<comment type="caution">
    <text evidence="10">The sequence shown here is derived from an EMBL/GenBank/DDBJ whole genome shotgun (WGS) entry which is preliminary data.</text>
</comment>
<comment type="cofactor">
    <cofactor evidence="7">
        <name>Mg(2+)</name>
        <dbReference type="ChEBI" id="CHEBI:18420"/>
    </cofactor>
</comment>
<keyword evidence="11" id="KW-1185">Reference proteome</keyword>
<dbReference type="GO" id="GO:0043022">
    <property type="term" value="F:ribosome binding"/>
    <property type="evidence" value="ECO:0007669"/>
    <property type="project" value="TreeGrafter"/>
</dbReference>
<dbReference type="InterPro" id="IPR006073">
    <property type="entry name" value="GTP-bd"/>
</dbReference>
<feature type="binding site" evidence="6">
    <location>
        <begin position="269"/>
        <end position="272"/>
    </location>
    <ligand>
        <name>GTP</name>
        <dbReference type="ChEBI" id="CHEBI:37565"/>
    </ligand>
</feature>
<feature type="binding site" evidence="6">
    <location>
        <begin position="338"/>
        <end position="341"/>
    </location>
    <ligand>
        <name>GTP</name>
        <dbReference type="ChEBI" id="CHEBI:37565"/>
    </ligand>
</feature>
<accession>A0A7W6RWV1</accession>
<gene>
    <name evidence="5" type="primary">hflX</name>
    <name evidence="10" type="ORF">GGD88_000429</name>
</gene>
<comment type="similarity">
    <text evidence="5">Belongs to the TRAFAC class OBG-HflX-like GTPase superfamily. HflX GTPase family.</text>
</comment>
<comment type="subunit">
    <text evidence="5">Monomer. Associates with the 50S ribosomal subunit.</text>
</comment>
<dbReference type="Gene3D" id="3.40.50.11060">
    <property type="entry name" value="GTPase HflX, N-terminal domain"/>
    <property type="match status" value="1"/>
</dbReference>
<dbReference type="SUPFAM" id="SSF52540">
    <property type="entry name" value="P-loop containing nucleoside triphosphate hydrolases"/>
    <property type="match status" value="1"/>
</dbReference>
<dbReference type="PANTHER" id="PTHR10229:SF0">
    <property type="entry name" value="GTP-BINDING PROTEIN 6-RELATED"/>
    <property type="match status" value="1"/>
</dbReference>
<evidence type="ECO:0000256" key="8">
    <source>
        <dbReference type="SAM" id="MobiDB-lite"/>
    </source>
</evidence>
<feature type="binding site" evidence="7">
    <location>
        <position position="249"/>
    </location>
    <ligand>
        <name>Mg(2+)</name>
        <dbReference type="ChEBI" id="CHEBI:18420"/>
    </ligand>
</feature>
<dbReference type="GO" id="GO:0003924">
    <property type="term" value="F:GTPase activity"/>
    <property type="evidence" value="ECO:0007669"/>
    <property type="project" value="UniProtKB-UniRule"/>
</dbReference>
<dbReference type="Pfam" id="PF01926">
    <property type="entry name" value="MMR_HSR1"/>
    <property type="match status" value="1"/>
</dbReference>
<feature type="binding site" evidence="6">
    <location>
        <begin position="247"/>
        <end position="251"/>
    </location>
    <ligand>
        <name>GTP</name>
        <dbReference type="ChEBI" id="CHEBI:37565"/>
    </ligand>
</feature>
<dbReference type="InterPro" id="IPR045498">
    <property type="entry name" value="HflX_C"/>
</dbReference>
<dbReference type="InterPro" id="IPR030394">
    <property type="entry name" value="G_HFLX_dom"/>
</dbReference>
<keyword evidence="4 5" id="KW-0342">GTP-binding</keyword>
<dbReference type="Gene3D" id="6.10.250.2860">
    <property type="match status" value="1"/>
</dbReference>
<evidence type="ECO:0000256" key="4">
    <source>
        <dbReference type="ARBA" id="ARBA00023134"/>
    </source>
</evidence>
<keyword evidence="2 5" id="KW-0547">Nucleotide-binding</keyword>
<organism evidence="10 11">
    <name type="scientific">Roseospira goensis</name>
    <dbReference type="NCBI Taxonomy" id="391922"/>
    <lineage>
        <taxon>Bacteria</taxon>
        <taxon>Pseudomonadati</taxon>
        <taxon>Pseudomonadota</taxon>
        <taxon>Alphaproteobacteria</taxon>
        <taxon>Rhodospirillales</taxon>
        <taxon>Rhodospirillaceae</taxon>
        <taxon>Roseospira</taxon>
    </lineage>
</organism>
<proteinExistence type="inferred from homology"/>
<dbReference type="GO" id="GO:0005525">
    <property type="term" value="F:GTP binding"/>
    <property type="evidence" value="ECO:0007669"/>
    <property type="project" value="UniProtKB-UniRule"/>
</dbReference>
<name>A0A7W6RWV1_9PROT</name>
<dbReference type="CDD" id="cd01878">
    <property type="entry name" value="HflX"/>
    <property type="match status" value="1"/>
</dbReference>
<sequence length="466" mass="50425">MVTSGFEDGVKDQGRAPPTRALVVHPDLRGAAGAGRTRDPATRLDEAVGLARAIHLDVVAAEIVPVSKPRPGTLLGGGAVERLGTLIADDEVGVAIVDNHLSPVQQRNLERAWSCKVIDRTGLILEIFGERARTREGQLQVELAHLSYQRSRLVRSWTHLERQRGGLGFIGGPGETQIEIDRRLIGERIAHLRKQLDAVTRTRELHRAARRRVPYPIVALVGYTNAGKSTLFNQATAADVLSQDMLFATLDPTMRGLTLPSGRTVILSDTVGFVSDLPHELVAAFRATLEEVMEADVIVHVRDVSSPDAEAQKQDVEQVLRELGVGEKVDAGLIEALNKTDRLDAEARARVAAAVRDRTRQVPLSAVTGDGLDDLLRAIDRTLSAGRVALDLDLDAADGATLAWIYRRGEVLDRHDADATVHVRVRLDPPDAERLHRRLKPGGELSEDDTLTGAAPVAGATAHGPS</sequence>
<feature type="binding site" evidence="6">
    <location>
        <begin position="222"/>
        <end position="229"/>
    </location>
    <ligand>
        <name>GTP</name>
        <dbReference type="ChEBI" id="CHEBI:37565"/>
    </ligand>
</feature>
<reference evidence="10 11" key="1">
    <citation type="submission" date="2020-08" db="EMBL/GenBank/DDBJ databases">
        <title>Genome sequencing of Purple Non-Sulfur Bacteria from various extreme environments.</title>
        <authorList>
            <person name="Mayer M."/>
        </authorList>
    </citation>
    <scope>NUCLEOTIDE SEQUENCE [LARGE SCALE GENOMIC DNA]</scope>
    <source>
        <strain evidence="10 11">JA135</strain>
    </source>
</reference>
<keyword evidence="1 7" id="KW-0479">Metal-binding</keyword>
<feature type="region of interest" description="Disordered" evidence="8">
    <location>
        <begin position="1"/>
        <end position="21"/>
    </location>
</feature>
<dbReference type="EMBL" id="JACIGI010000003">
    <property type="protein sequence ID" value="MBB4284718.1"/>
    <property type="molecule type" value="Genomic_DNA"/>
</dbReference>
<dbReference type="NCBIfam" id="TIGR03156">
    <property type="entry name" value="GTP_HflX"/>
    <property type="match status" value="1"/>
</dbReference>
<dbReference type="PANTHER" id="PTHR10229">
    <property type="entry name" value="GTP-BINDING PROTEIN HFLX"/>
    <property type="match status" value="1"/>
</dbReference>
<evidence type="ECO:0000256" key="3">
    <source>
        <dbReference type="ARBA" id="ARBA00022842"/>
    </source>
</evidence>
<dbReference type="InterPro" id="IPR032305">
    <property type="entry name" value="GTP-bd_M"/>
</dbReference>
<evidence type="ECO:0000256" key="1">
    <source>
        <dbReference type="ARBA" id="ARBA00022723"/>
    </source>
</evidence>
<dbReference type="PIRSF" id="PIRSF006809">
    <property type="entry name" value="GTP-binding_hflX_prd"/>
    <property type="match status" value="1"/>
</dbReference>